<dbReference type="AlphaFoldDB" id="X1ULB0"/>
<comment type="caution">
    <text evidence="1">The sequence shown here is derived from an EMBL/GenBank/DDBJ whole genome shotgun (WGS) entry which is preliminary data.</text>
</comment>
<name>X1ULB0_9ZZZZ</name>
<sequence>MARGKIHTINLAAPPEVLTVSPGDTVRVTTEFDYVGPALSARMISAIWHPTFFDPHDEIVRGDKTFTIPSSPPPGNHITVTMDLLVPSGEVGTDYGLYSSIRDIPGPDIY</sequence>
<organism evidence="1">
    <name type="scientific">marine sediment metagenome</name>
    <dbReference type="NCBI Taxonomy" id="412755"/>
    <lineage>
        <taxon>unclassified sequences</taxon>
        <taxon>metagenomes</taxon>
        <taxon>ecological metagenomes</taxon>
    </lineage>
</organism>
<proteinExistence type="predicted"/>
<dbReference type="EMBL" id="BARW01037812">
    <property type="protein sequence ID" value="GAJ18314.1"/>
    <property type="molecule type" value="Genomic_DNA"/>
</dbReference>
<evidence type="ECO:0000313" key="1">
    <source>
        <dbReference type="EMBL" id="GAJ18314.1"/>
    </source>
</evidence>
<gene>
    <name evidence="1" type="ORF">S12H4_58269</name>
</gene>
<feature type="non-terminal residue" evidence="1">
    <location>
        <position position="110"/>
    </location>
</feature>
<protein>
    <submittedName>
        <fullName evidence="1">Uncharacterized protein</fullName>
    </submittedName>
</protein>
<reference evidence="1" key="1">
    <citation type="journal article" date="2014" name="Front. Microbiol.">
        <title>High frequency of phylogenetically diverse reductive dehalogenase-homologous genes in deep subseafloor sedimentary metagenomes.</title>
        <authorList>
            <person name="Kawai M."/>
            <person name="Futagami T."/>
            <person name="Toyoda A."/>
            <person name="Takaki Y."/>
            <person name="Nishi S."/>
            <person name="Hori S."/>
            <person name="Arai W."/>
            <person name="Tsubouchi T."/>
            <person name="Morono Y."/>
            <person name="Uchiyama I."/>
            <person name="Ito T."/>
            <person name="Fujiyama A."/>
            <person name="Inagaki F."/>
            <person name="Takami H."/>
        </authorList>
    </citation>
    <scope>NUCLEOTIDE SEQUENCE</scope>
    <source>
        <strain evidence="1">Expedition CK06-06</strain>
    </source>
</reference>
<accession>X1ULB0</accession>